<sequence length="450" mass="50176">MALWALDAETQVESAWRMDLIELYKRRFSDENVFRIDLDDGSMECMHQGTFLTYQAMAQARLHGALRSWLGLSTHKYPWSRFRTRRYSSDLVRDLVYWMYTDHLHNSLSIRLEKKIKLPEAQIRHCMFALQNDMLSLSENQHCDLCLVRTCGQLPYLLGADAQCIVTSVTHAATFSAEVSTSALIEASTALDMLGVKAASAYVLSRAWIQALARRECVDILLEAGPCPVPISPSSILTRLLASPEPVLDPIAHEFLLQFPEIIATDEWRQLIATQDQAAAPMLEILNSNLTPMNAASRYRMLVGDVVLAEDGPRPEGDLYEKIELIRCKLIRYLQHHWVAVRADHGFDSIPNWCVKELSYALDVDVHALRMAPLTLTTDAGAPNSSVFALTSAGFGDRGRELDPCASADVDLSLTRNEKQRGPVSLLAAAINKAAARTAAATGRIYNELC</sequence>
<dbReference type="Proteomes" id="UP001219567">
    <property type="component" value="Chromosome 5"/>
</dbReference>
<dbReference type="AlphaFoldDB" id="A0AAJ5YXK8"/>
<accession>A0AAJ5YXK8</accession>
<evidence type="ECO:0000313" key="1">
    <source>
        <dbReference type="EMBL" id="WFD00582.1"/>
    </source>
</evidence>
<name>A0AAJ5YXK8_9BASI</name>
<dbReference type="EMBL" id="CP119947">
    <property type="protein sequence ID" value="WFD00582.1"/>
    <property type="molecule type" value="Genomic_DNA"/>
</dbReference>
<evidence type="ECO:0000313" key="2">
    <source>
        <dbReference type="Proteomes" id="UP001219567"/>
    </source>
</evidence>
<organism evidence="1 2">
    <name type="scientific">Malassezia yamatoensis</name>
    <dbReference type="NCBI Taxonomy" id="253288"/>
    <lineage>
        <taxon>Eukaryota</taxon>
        <taxon>Fungi</taxon>
        <taxon>Dikarya</taxon>
        <taxon>Basidiomycota</taxon>
        <taxon>Ustilaginomycotina</taxon>
        <taxon>Malasseziomycetes</taxon>
        <taxon>Malasseziales</taxon>
        <taxon>Malasseziaceae</taxon>
        <taxon>Malassezia</taxon>
    </lineage>
</organism>
<reference evidence="1 2" key="1">
    <citation type="submission" date="2023-03" db="EMBL/GenBank/DDBJ databases">
        <title>Mating type loci evolution in Malassezia.</title>
        <authorList>
            <person name="Coelho M.A."/>
        </authorList>
    </citation>
    <scope>NUCLEOTIDE SEQUENCE [LARGE SCALE GENOMIC DNA]</scope>
    <source>
        <strain evidence="1 2">CBS 9725</strain>
    </source>
</reference>
<proteinExistence type="predicted"/>
<keyword evidence="2" id="KW-1185">Reference proteome</keyword>
<gene>
    <name evidence="1" type="ORF">MYAM1_003333</name>
</gene>
<protein>
    <submittedName>
        <fullName evidence="1">Uncharacterized protein</fullName>
    </submittedName>
</protein>